<dbReference type="InParanoid" id="A0A024G6Y2"/>
<evidence type="ECO:0000256" key="1">
    <source>
        <dbReference type="ARBA" id="ARBA00005234"/>
    </source>
</evidence>
<dbReference type="InterPro" id="IPR044613">
    <property type="entry name" value="Nep1/2-like"/>
</dbReference>
<keyword evidence="7" id="KW-1185">Reference proteome</keyword>
<proteinExistence type="inferred from homology"/>
<dbReference type="InterPro" id="IPR003653">
    <property type="entry name" value="Peptidase_C48_C"/>
</dbReference>
<dbReference type="InterPro" id="IPR038765">
    <property type="entry name" value="Papain-like_cys_pep_sf"/>
</dbReference>
<comment type="caution">
    <text evidence="6">The sequence shown here is derived from an EMBL/GenBank/DDBJ whole genome shotgun (WGS) entry which is preliminary data.</text>
</comment>
<dbReference type="SUPFAM" id="SSF54001">
    <property type="entry name" value="Cysteine proteinases"/>
    <property type="match status" value="1"/>
</dbReference>
<evidence type="ECO:0000256" key="3">
    <source>
        <dbReference type="ARBA" id="ARBA00022801"/>
    </source>
</evidence>
<evidence type="ECO:0000313" key="6">
    <source>
        <dbReference type="EMBL" id="CCI42314.1"/>
    </source>
</evidence>
<dbReference type="OrthoDB" id="5065855at2759"/>
<accession>A0A024G6Y2</accession>
<dbReference type="GO" id="GO:0008234">
    <property type="term" value="F:cysteine-type peptidase activity"/>
    <property type="evidence" value="ECO:0007669"/>
    <property type="project" value="UniProtKB-KW"/>
</dbReference>
<dbReference type="Proteomes" id="UP000053237">
    <property type="component" value="Unassembled WGS sequence"/>
</dbReference>
<gene>
    <name evidence="6" type="ORF">BN9_030980</name>
</gene>
<comment type="similarity">
    <text evidence="1">Belongs to the peptidase C48 family.</text>
</comment>
<keyword evidence="3" id="KW-0378">Hydrolase</keyword>
<dbReference type="GO" id="GO:0000338">
    <property type="term" value="P:protein deneddylation"/>
    <property type="evidence" value="ECO:0007669"/>
    <property type="project" value="TreeGrafter"/>
</dbReference>
<feature type="domain" description="Ubiquitin-like protease family profile" evidence="5">
    <location>
        <begin position="11"/>
        <end position="184"/>
    </location>
</feature>
<dbReference type="PANTHER" id="PTHR46468:SF1">
    <property type="entry name" value="SENTRIN-SPECIFIC PROTEASE 8"/>
    <property type="match status" value="1"/>
</dbReference>
<dbReference type="PROSITE" id="PS50600">
    <property type="entry name" value="ULP_PROTEASE"/>
    <property type="match status" value="1"/>
</dbReference>
<dbReference type="Pfam" id="PF02902">
    <property type="entry name" value="Peptidase_C48"/>
    <property type="match status" value="1"/>
</dbReference>
<name>A0A024G6Y2_9STRA</name>
<dbReference type="PANTHER" id="PTHR46468">
    <property type="entry name" value="SENTRIN-SPECIFIC PROTEASE 8"/>
    <property type="match status" value="1"/>
</dbReference>
<evidence type="ECO:0000256" key="4">
    <source>
        <dbReference type="ARBA" id="ARBA00022807"/>
    </source>
</evidence>
<evidence type="ECO:0000259" key="5">
    <source>
        <dbReference type="PROSITE" id="PS50600"/>
    </source>
</evidence>
<dbReference type="EMBL" id="CAIX01000032">
    <property type="protein sequence ID" value="CCI42314.1"/>
    <property type="molecule type" value="Genomic_DNA"/>
</dbReference>
<keyword evidence="4" id="KW-0788">Thiol protease</keyword>
<reference evidence="6 7" key="1">
    <citation type="submission" date="2012-05" db="EMBL/GenBank/DDBJ databases">
        <title>Recombination and specialization in a pathogen metapopulation.</title>
        <authorList>
            <person name="Gardiner A."/>
            <person name="Kemen E."/>
            <person name="Schultz-Larsen T."/>
            <person name="MacLean D."/>
            <person name="Van Oosterhout C."/>
            <person name="Jones J.D.G."/>
        </authorList>
    </citation>
    <scope>NUCLEOTIDE SEQUENCE [LARGE SCALE GENOMIC DNA]</scope>
    <source>
        <strain evidence="6 7">Ac Nc2</strain>
    </source>
</reference>
<dbReference type="GO" id="GO:0006508">
    <property type="term" value="P:proteolysis"/>
    <property type="evidence" value="ECO:0007669"/>
    <property type="project" value="UniProtKB-KW"/>
</dbReference>
<protein>
    <recommendedName>
        <fullName evidence="5">Ubiquitin-like protease family profile domain-containing protein</fullName>
    </recommendedName>
</protein>
<dbReference type="AlphaFoldDB" id="A0A024G6Y2"/>
<dbReference type="GO" id="GO:0019784">
    <property type="term" value="F:deNEDDylase activity"/>
    <property type="evidence" value="ECO:0007669"/>
    <property type="project" value="InterPro"/>
</dbReference>
<dbReference type="STRING" id="65357.A0A024G6Y2"/>
<sequence length="223" mass="26105">MINQVINFRDAQLYDSDVALFTEFMWLNDNAIHFYFAYLHQYVCNESTRVLFADPAVVSCLLLQCDDDQDLKEMTCGWKLHEKELCFFPVNNRQSFEEYGSHWSLIVFRKNEKGLEHYDSSEPLNEAAAIRTCDMLRRVFQLSTDDDEVLRSADVNYGIIKRSCAQQANEYDCGMHVLLVAEYLTKAHFKSVNCSLQEYVSPMKIRERRLEIPSLIKRLQENA</sequence>
<dbReference type="Gene3D" id="3.40.395.10">
    <property type="entry name" value="Adenoviral Proteinase, Chain A"/>
    <property type="match status" value="1"/>
</dbReference>
<organism evidence="6 7">
    <name type="scientific">Albugo candida</name>
    <dbReference type="NCBI Taxonomy" id="65357"/>
    <lineage>
        <taxon>Eukaryota</taxon>
        <taxon>Sar</taxon>
        <taxon>Stramenopiles</taxon>
        <taxon>Oomycota</taxon>
        <taxon>Peronosporomycetes</taxon>
        <taxon>Albuginales</taxon>
        <taxon>Albuginaceae</taxon>
        <taxon>Albugo</taxon>
    </lineage>
</organism>
<evidence type="ECO:0000313" key="7">
    <source>
        <dbReference type="Proteomes" id="UP000053237"/>
    </source>
</evidence>
<evidence type="ECO:0000256" key="2">
    <source>
        <dbReference type="ARBA" id="ARBA00022670"/>
    </source>
</evidence>
<keyword evidence="2" id="KW-0645">Protease</keyword>